<gene>
    <name evidence="1" type="ORF">S06H3_13693</name>
</gene>
<proteinExistence type="predicted"/>
<accession>X1LA85</accession>
<name>X1LA85_9ZZZZ</name>
<protein>
    <submittedName>
        <fullName evidence="1">Uncharacterized protein</fullName>
    </submittedName>
</protein>
<dbReference type="AlphaFoldDB" id="X1LA85"/>
<organism evidence="1">
    <name type="scientific">marine sediment metagenome</name>
    <dbReference type="NCBI Taxonomy" id="412755"/>
    <lineage>
        <taxon>unclassified sequences</taxon>
        <taxon>metagenomes</taxon>
        <taxon>ecological metagenomes</taxon>
    </lineage>
</organism>
<evidence type="ECO:0000313" key="1">
    <source>
        <dbReference type="EMBL" id="GAI15963.1"/>
    </source>
</evidence>
<reference evidence="1" key="1">
    <citation type="journal article" date="2014" name="Front. Microbiol.">
        <title>High frequency of phylogenetically diverse reductive dehalogenase-homologous genes in deep subseafloor sedimentary metagenomes.</title>
        <authorList>
            <person name="Kawai M."/>
            <person name="Futagami T."/>
            <person name="Toyoda A."/>
            <person name="Takaki Y."/>
            <person name="Nishi S."/>
            <person name="Hori S."/>
            <person name="Arai W."/>
            <person name="Tsubouchi T."/>
            <person name="Morono Y."/>
            <person name="Uchiyama I."/>
            <person name="Ito T."/>
            <person name="Fujiyama A."/>
            <person name="Inagaki F."/>
            <person name="Takami H."/>
        </authorList>
    </citation>
    <scope>NUCLEOTIDE SEQUENCE</scope>
    <source>
        <strain evidence="1">Expedition CK06-06</strain>
    </source>
</reference>
<sequence>MPNEPIDIEFTKCPNCGSEKRLGEEMLKRNPPPGAPPDMKAGLNTELKLLSEPLHAMIAGRAQVIITDYCFDCGTGYLVRTFEKGRVAS</sequence>
<dbReference type="EMBL" id="BARV01006686">
    <property type="protein sequence ID" value="GAI15963.1"/>
    <property type="molecule type" value="Genomic_DNA"/>
</dbReference>
<comment type="caution">
    <text evidence="1">The sequence shown here is derived from an EMBL/GenBank/DDBJ whole genome shotgun (WGS) entry which is preliminary data.</text>
</comment>